<feature type="transmembrane region" description="Helical" evidence="1">
    <location>
        <begin position="66"/>
        <end position="84"/>
    </location>
</feature>
<keyword evidence="1" id="KW-0472">Membrane</keyword>
<name>A0A3B0K3R6_DROGU</name>
<evidence type="ECO:0000313" key="2">
    <source>
        <dbReference type="EMBL" id="SPP78068.1"/>
    </source>
</evidence>
<dbReference type="Proteomes" id="UP000268350">
    <property type="component" value="Unassembled WGS sequence"/>
</dbReference>
<accession>A0A3B0K3R6</accession>
<dbReference type="AlphaFoldDB" id="A0A3B0K3R6"/>
<evidence type="ECO:0000313" key="3">
    <source>
        <dbReference type="Proteomes" id="UP000268350"/>
    </source>
</evidence>
<keyword evidence="3" id="KW-1185">Reference proteome</keyword>
<organism evidence="2 3">
    <name type="scientific">Drosophila guanche</name>
    <name type="common">Fruit fly</name>
    <dbReference type="NCBI Taxonomy" id="7266"/>
    <lineage>
        <taxon>Eukaryota</taxon>
        <taxon>Metazoa</taxon>
        <taxon>Ecdysozoa</taxon>
        <taxon>Arthropoda</taxon>
        <taxon>Hexapoda</taxon>
        <taxon>Insecta</taxon>
        <taxon>Pterygota</taxon>
        <taxon>Neoptera</taxon>
        <taxon>Endopterygota</taxon>
        <taxon>Diptera</taxon>
        <taxon>Brachycera</taxon>
        <taxon>Muscomorpha</taxon>
        <taxon>Ephydroidea</taxon>
        <taxon>Drosophilidae</taxon>
        <taxon>Drosophila</taxon>
        <taxon>Sophophora</taxon>
    </lineage>
</organism>
<proteinExistence type="predicted"/>
<evidence type="ECO:0000256" key="1">
    <source>
        <dbReference type="SAM" id="Phobius"/>
    </source>
</evidence>
<protein>
    <submittedName>
        <fullName evidence="2">Uncharacterized protein</fullName>
    </submittedName>
</protein>
<gene>
    <name evidence="2" type="ORF">DGUA_6G010650</name>
</gene>
<reference evidence="3" key="1">
    <citation type="submission" date="2018-01" db="EMBL/GenBank/DDBJ databases">
        <authorList>
            <person name="Alioto T."/>
            <person name="Alioto T."/>
        </authorList>
    </citation>
    <scope>NUCLEOTIDE SEQUENCE [LARGE SCALE GENOMIC DNA]</scope>
</reference>
<feature type="transmembrane region" description="Helical" evidence="1">
    <location>
        <begin position="13"/>
        <end position="33"/>
    </location>
</feature>
<keyword evidence="1" id="KW-0812">Transmembrane</keyword>
<dbReference type="EMBL" id="OUUW01000003">
    <property type="protein sequence ID" value="SPP78068.1"/>
    <property type="molecule type" value="Genomic_DNA"/>
</dbReference>
<sequence>MSAVSKGVGTADIYILTAWPCTYLTIDFSFFSIRLQSNTHKKTQHSVHISPISSAMGVALMSKRMMLWLPLLALMVLNSVDAYSSTYT</sequence>
<keyword evidence="1" id="KW-1133">Transmembrane helix</keyword>